<comment type="caution">
    <text evidence="11">The sequence shown here is derived from an EMBL/GenBank/DDBJ whole genome shotgun (WGS) entry which is preliminary data.</text>
</comment>
<dbReference type="GO" id="GO:0008654">
    <property type="term" value="P:phospholipid biosynthetic process"/>
    <property type="evidence" value="ECO:0007669"/>
    <property type="project" value="UniProtKB-KW"/>
</dbReference>
<proteinExistence type="inferred from homology"/>
<keyword evidence="5 10" id="KW-0443">Lipid metabolism</keyword>
<dbReference type="GO" id="GO:0043811">
    <property type="term" value="F:phosphate:acyl-[acyl carrier protein] acyltransferase activity"/>
    <property type="evidence" value="ECO:0007669"/>
    <property type="project" value="UniProtKB-UniRule"/>
</dbReference>
<evidence type="ECO:0000256" key="5">
    <source>
        <dbReference type="ARBA" id="ARBA00023098"/>
    </source>
</evidence>
<comment type="similarity">
    <text evidence="10">Belongs to the PlsX family.</text>
</comment>
<comment type="function">
    <text evidence="10">Catalyzes the reversible formation of acyl-phosphate (acyl-PO(4)) from acyl-[acyl-carrier-protein] (acyl-ACP). This enzyme utilizes acyl-ACP as fatty acyl donor, but not acyl-CoA.</text>
</comment>
<evidence type="ECO:0000256" key="9">
    <source>
        <dbReference type="ARBA" id="ARBA00046608"/>
    </source>
</evidence>
<evidence type="ECO:0000256" key="4">
    <source>
        <dbReference type="ARBA" id="ARBA00022679"/>
    </source>
</evidence>
<dbReference type="GO" id="GO:0006633">
    <property type="term" value="P:fatty acid biosynthetic process"/>
    <property type="evidence" value="ECO:0007669"/>
    <property type="project" value="UniProtKB-UniRule"/>
</dbReference>
<dbReference type="Gene3D" id="3.40.718.10">
    <property type="entry name" value="Isopropylmalate Dehydrogenase"/>
    <property type="match status" value="1"/>
</dbReference>
<comment type="subunit">
    <text evidence="9 10">Homodimer. Probably interacts with PlsY.</text>
</comment>
<protein>
    <recommendedName>
        <fullName evidence="8 10">Phosphate acyltransferase</fullName>
        <ecNumber evidence="8 10">2.3.1.274</ecNumber>
    </recommendedName>
    <alternativeName>
        <fullName evidence="10">Acyl-ACP phosphotransacylase</fullName>
    </alternativeName>
    <alternativeName>
        <fullName evidence="10">Acyl-[acyl-carrier-protein]--phosphate acyltransferase</fullName>
    </alternativeName>
    <alternativeName>
        <fullName evidence="10">Phosphate-acyl-ACP acyltransferase</fullName>
    </alternativeName>
</protein>
<organism evidence="11 12">
    <name type="scientific">Aliicoccus persicus</name>
    <dbReference type="NCBI Taxonomy" id="930138"/>
    <lineage>
        <taxon>Bacteria</taxon>
        <taxon>Bacillati</taxon>
        <taxon>Bacillota</taxon>
        <taxon>Bacilli</taxon>
        <taxon>Bacillales</taxon>
        <taxon>Staphylococcaceae</taxon>
        <taxon>Aliicoccus</taxon>
    </lineage>
</organism>
<keyword evidence="4 10" id="KW-0808">Transferase</keyword>
<comment type="catalytic activity">
    <reaction evidence="1 10">
        <text>a fatty acyl-[ACP] + phosphate = an acyl phosphate + holo-[ACP]</text>
        <dbReference type="Rhea" id="RHEA:42292"/>
        <dbReference type="Rhea" id="RHEA-COMP:9685"/>
        <dbReference type="Rhea" id="RHEA-COMP:14125"/>
        <dbReference type="ChEBI" id="CHEBI:43474"/>
        <dbReference type="ChEBI" id="CHEBI:59918"/>
        <dbReference type="ChEBI" id="CHEBI:64479"/>
        <dbReference type="ChEBI" id="CHEBI:138651"/>
        <dbReference type="EC" id="2.3.1.274"/>
    </reaction>
</comment>
<reference evidence="11" key="2">
    <citation type="submission" date="2021-09" db="EMBL/GenBank/DDBJ databases">
        <authorList>
            <person name="Gilroy R."/>
        </authorList>
    </citation>
    <scope>NUCLEOTIDE SEQUENCE</scope>
    <source>
        <strain evidence="11">6019</strain>
    </source>
</reference>
<dbReference type="PANTHER" id="PTHR30100">
    <property type="entry name" value="FATTY ACID/PHOSPHOLIPID SYNTHESIS PROTEIN PLSX"/>
    <property type="match status" value="1"/>
</dbReference>
<keyword evidence="7 10" id="KW-1208">Phospholipid metabolism</keyword>
<evidence type="ECO:0000256" key="8">
    <source>
        <dbReference type="ARBA" id="ARBA00024069"/>
    </source>
</evidence>
<dbReference type="HAMAP" id="MF_00019">
    <property type="entry name" value="PlsX"/>
    <property type="match status" value="1"/>
</dbReference>
<evidence type="ECO:0000256" key="3">
    <source>
        <dbReference type="ARBA" id="ARBA00022516"/>
    </source>
</evidence>
<dbReference type="Pfam" id="PF02504">
    <property type="entry name" value="FA_synthesis"/>
    <property type="match status" value="1"/>
</dbReference>
<comment type="subcellular location">
    <subcellularLocation>
        <location evidence="10">Cytoplasm</location>
    </subcellularLocation>
    <text evidence="10">Associated with the membrane possibly through PlsY.</text>
</comment>
<accession>A0A921DX11</accession>
<evidence type="ECO:0000256" key="1">
    <source>
        <dbReference type="ARBA" id="ARBA00001232"/>
    </source>
</evidence>
<dbReference type="EC" id="2.3.1.274" evidence="8 10"/>
<dbReference type="PIRSF" id="PIRSF002465">
    <property type="entry name" value="Phsphlp_syn_PlsX"/>
    <property type="match status" value="1"/>
</dbReference>
<dbReference type="EMBL" id="DYYI01000055">
    <property type="protein sequence ID" value="HJE19711.1"/>
    <property type="molecule type" value="Genomic_DNA"/>
</dbReference>
<dbReference type="AlphaFoldDB" id="A0A921DX11"/>
<evidence type="ECO:0000313" key="12">
    <source>
        <dbReference type="Proteomes" id="UP000763505"/>
    </source>
</evidence>
<dbReference type="PANTHER" id="PTHR30100:SF1">
    <property type="entry name" value="PHOSPHATE ACYLTRANSFERASE"/>
    <property type="match status" value="1"/>
</dbReference>
<evidence type="ECO:0000313" key="11">
    <source>
        <dbReference type="EMBL" id="HJE19711.1"/>
    </source>
</evidence>
<keyword evidence="2 10" id="KW-0963">Cytoplasm</keyword>
<evidence type="ECO:0000256" key="2">
    <source>
        <dbReference type="ARBA" id="ARBA00022490"/>
    </source>
</evidence>
<name>A0A921DX11_9STAP</name>
<keyword evidence="11" id="KW-0012">Acyltransferase</keyword>
<keyword evidence="3 10" id="KW-0444">Lipid biosynthesis</keyword>
<dbReference type="InterPro" id="IPR012281">
    <property type="entry name" value="Phospholipid_synth_PlsX-like"/>
</dbReference>
<keyword evidence="6 10" id="KW-0594">Phospholipid biosynthesis</keyword>
<gene>
    <name evidence="10 11" type="primary">plsX</name>
    <name evidence="11" type="ORF">K8V35_05105</name>
</gene>
<dbReference type="GO" id="GO:0005737">
    <property type="term" value="C:cytoplasm"/>
    <property type="evidence" value="ECO:0007669"/>
    <property type="project" value="UniProtKB-SubCell"/>
</dbReference>
<evidence type="ECO:0000256" key="6">
    <source>
        <dbReference type="ARBA" id="ARBA00023209"/>
    </source>
</evidence>
<evidence type="ECO:0000256" key="10">
    <source>
        <dbReference type="HAMAP-Rule" id="MF_00019"/>
    </source>
</evidence>
<dbReference type="InterPro" id="IPR003664">
    <property type="entry name" value="FA_synthesis"/>
</dbReference>
<comment type="pathway">
    <text evidence="10">Lipid metabolism; phospholipid metabolism.</text>
</comment>
<dbReference type="Proteomes" id="UP000763505">
    <property type="component" value="Unassembled WGS sequence"/>
</dbReference>
<evidence type="ECO:0000256" key="7">
    <source>
        <dbReference type="ARBA" id="ARBA00023264"/>
    </source>
</evidence>
<dbReference type="NCBIfam" id="TIGR00182">
    <property type="entry name" value="plsX"/>
    <property type="match status" value="1"/>
</dbReference>
<sequence length="323" mass="34570">MIKIAIDLNGGDNAPQSVIDGVKLALEEHDDVEIQLYGTKGSYNENLERVTFTEVSEKIESTDDPVRAVRRKKDSGMVQACVAVKEGRASACISAGNTGALMSAGLFNVGRIKGIDRPAIASMIPSTNGKGMLLLDMGANVDNRANHLYQFAMMADIYMEDILGRKNPKVGLVNIGSEENKGSELTKETHKLLKESHLNFQGNFETRDILSGVVDVAVTDGFTGNIILKTIEGTAMSMMGEIKKSMTSSLKSKIGAVLVKSGLKNIKDLLDYRQYGGAPLLGLNGHVLKAHGSSDAVAIASAVRQAKRMANSDSIEKISNKVG</sequence>
<dbReference type="SUPFAM" id="SSF53659">
    <property type="entry name" value="Isocitrate/Isopropylmalate dehydrogenase-like"/>
    <property type="match status" value="1"/>
</dbReference>
<reference evidence="11" key="1">
    <citation type="journal article" date="2021" name="PeerJ">
        <title>Extensive microbial diversity within the chicken gut microbiome revealed by metagenomics and culture.</title>
        <authorList>
            <person name="Gilroy R."/>
            <person name="Ravi A."/>
            <person name="Getino M."/>
            <person name="Pursley I."/>
            <person name="Horton D.L."/>
            <person name="Alikhan N.F."/>
            <person name="Baker D."/>
            <person name="Gharbi K."/>
            <person name="Hall N."/>
            <person name="Watson M."/>
            <person name="Adriaenssens E.M."/>
            <person name="Foster-Nyarko E."/>
            <person name="Jarju S."/>
            <person name="Secka A."/>
            <person name="Antonio M."/>
            <person name="Oren A."/>
            <person name="Chaudhuri R.R."/>
            <person name="La Ragione R."/>
            <person name="Hildebrand F."/>
            <person name="Pallen M.J."/>
        </authorList>
    </citation>
    <scope>NUCLEOTIDE SEQUENCE</scope>
    <source>
        <strain evidence="11">6019</strain>
    </source>
</reference>